<sequence length="69" mass="8112">MKKAHFGNLSKELDQLVDRKIQAIANESKNYGEVINKLIEDKTIQNSSKKFEYIKNRILKHALNQKIER</sequence>
<dbReference type="STRING" id="1141106.GCA_000308095_01330"/>
<evidence type="ECO:0000313" key="2">
    <source>
        <dbReference type="Proteomes" id="UP000255549"/>
    </source>
</evidence>
<evidence type="ECO:0000313" key="1">
    <source>
        <dbReference type="EMBL" id="SUM47296.1"/>
    </source>
</evidence>
<reference evidence="1 2" key="1">
    <citation type="submission" date="2018-06" db="EMBL/GenBank/DDBJ databases">
        <authorList>
            <consortium name="Pathogen Informatics"/>
            <person name="Doyle S."/>
        </authorList>
    </citation>
    <scope>NUCLEOTIDE SEQUENCE [LARGE SCALE GENOMIC DNA]</scope>
    <source>
        <strain evidence="2">NCTC 11048</strain>
    </source>
</reference>
<proteinExistence type="predicted"/>
<gene>
    <name evidence="1" type="ORF">NCTC11048_02369</name>
</gene>
<name>A0A380GA38_STAIN</name>
<keyword evidence="2" id="KW-1185">Reference proteome</keyword>
<accession>A0A380GA38</accession>
<dbReference type="OrthoDB" id="9945121at2"/>
<dbReference type="AlphaFoldDB" id="A0A380GA38"/>
<evidence type="ECO:0008006" key="3">
    <source>
        <dbReference type="Google" id="ProtNLM"/>
    </source>
</evidence>
<dbReference type="EMBL" id="UHDP01000003">
    <property type="protein sequence ID" value="SUM47296.1"/>
    <property type="molecule type" value="Genomic_DNA"/>
</dbReference>
<dbReference type="Proteomes" id="UP000255549">
    <property type="component" value="Unassembled WGS sequence"/>
</dbReference>
<dbReference type="RefSeq" id="WP_019168458.1">
    <property type="nucleotide sequence ID" value="NZ_CAIB01000151.1"/>
</dbReference>
<protein>
    <recommendedName>
        <fullName evidence="3">Phage protein</fullName>
    </recommendedName>
</protein>
<organism evidence="1 2">
    <name type="scientific">Staphylococcus intermedius NCTC 11048</name>
    <dbReference type="NCBI Taxonomy" id="1141106"/>
    <lineage>
        <taxon>Bacteria</taxon>
        <taxon>Bacillati</taxon>
        <taxon>Bacillota</taxon>
        <taxon>Bacilli</taxon>
        <taxon>Bacillales</taxon>
        <taxon>Staphylococcaceae</taxon>
        <taxon>Staphylococcus</taxon>
        <taxon>Staphylococcus intermedius group</taxon>
    </lineage>
</organism>